<dbReference type="Pfam" id="PF05056">
    <property type="entry name" value="DUF674"/>
    <property type="match status" value="4"/>
</dbReference>
<dbReference type="PANTHER" id="PTHR33103:SF106">
    <property type="entry name" value="OS01G0154200 PROTEIN"/>
    <property type="match status" value="1"/>
</dbReference>
<gene>
    <name evidence="2" type="ORF">U9M48_020822</name>
</gene>
<dbReference type="InterPro" id="IPR007750">
    <property type="entry name" value="DUF674"/>
</dbReference>
<dbReference type="Proteomes" id="UP001341281">
    <property type="component" value="Chromosome 04"/>
</dbReference>
<organism evidence="2 3">
    <name type="scientific">Paspalum notatum var. saurae</name>
    <dbReference type="NCBI Taxonomy" id="547442"/>
    <lineage>
        <taxon>Eukaryota</taxon>
        <taxon>Viridiplantae</taxon>
        <taxon>Streptophyta</taxon>
        <taxon>Embryophyta</taxon>
        <taxon>Tracheophyta</taxon>
        <taxon>Spermatophyta</taxon>
        <taxon>Magnoliopsida</taxon>
        <taxon>Liliopsida</taxon>
        <taxon>Poales</taxon>
        <taxon>Poaceae</taxon>
        <taxon>PACMAD clade</taxon>
        <taxon>Panicoideae</taxon>
        <taxon>Andropogonodae</taxon>
        <taxon>Paspaleae</taxon>
        <taxon>Paspalinae</taxon>
        <taxon>Paspalum</taxon>
    </lineage>
</organism>
<accession>A0AAQ3TJ37</accession>
<evidence type="ECO:0000313" key="3">
    <source>
        <dbReference type="Proteomes" id="UP001341281"/>
    </source>
</evidence>
<sequence>MAARPATVLTMKLLVDKKAQRVLYAEAGKDVVDFLFSLLALPLSAVTKLLTASGPRVDLPVAAGAVAKLPTTTAAAGATMVGSVGNLYRSVAELDAGHVCCRDAKNSLLEPVVLHLVAAPAPAPAPSGGGLFRCKGCSCSLKCYDYVARVSGTPCPVCKGKMSKEVQLVEVESGGAMSAAAAGKGISRCTGTGYVRDMVTYTVMDDLSVAPMSTICAVTALVALGVSDLTGLEAKTVEIGYKEGLALLKASLQSQTVLTDVSDDASPPALSLKLLVDTKGQRVLYAEAGKDVVDFIFSLLALPVGTAVKLLGKESMVGCVGTYVEPGAAKDALLRPTVLSPAAGAKGSSLLRLSAPPTPSAAPRPARRSSSGASTTATSNITITTTRIIIAPVIAVTTSLTRPDGSARPAVCIYMNTEAEFLSSVAGSGQSGLVRGVVTYTVMDDLKVAPMSTISGITLLNTFGITDIGALKEKTVQLGYAEGLEILRQSLQSKTVLTDGLEILRQSLQSKTVLTDVFLGKKNQKVLNLWSDIPKTLLFLA</sequence>
<keyword evidence="3" id="KW-1185">Reference proteome</keyword>
<feature type="region of interest" description="Disordered" evidence="1">
    <location>
        <begin position="349"/>
        <end position="376"/>
    </location>
</feature>
<protein>
    <submittedName>
        <fullName evidence="2">Uncharacterized protein</fullName>
    </submittedName>
</protein>
<dbReference type="EMBL" id="CP144748">
    <property type="protein sequence ID" value="WVZ72347.1"/>
    <property type="molecule type" value="Genomic_DNA"/>
</dbReference>
<feature type="compositionally biased region" description="Low complexity" evidence="1">
    <location>
        <begin position="363"/>
        <end position="376"/>
    </location>
</feature>
<evidence type="ECO:0000313" key="2">
    <source>
        <dbReference type="EMBL" id="WVZ72347.1"/>
    </source>
</evidence>
<proteinExistence type="predicted"/>
<name>A0AAQ3TJ37_PASNO</name>
<reference evidence="2 3" key="1">
    <citation type="submission" date="2024-02" db="EMBL/GenBank/DDBJ databases">
        <title>High-quality chromosome-scale genome assembly of Pensacola bahiagrass (Paspalum notatum Flugge var. saurae).</title>
        <authorList>
            <person name="Vega J.M."/>
            <person name="Podio M."/>
            <person name="Orjuela J."/>
            <person name="Siena L.A."/>
            <person name="Pessino S.C."/>
            <person name="Combes M.C."/>
            <person name="Mariac C."/>
            <person name="Albertini E."/>
            <person name="Pupilli F."/>
            <person name="Ortiz J.P.A."/>
            <person name="Leblanc O."/>
        </authorList>
    </citation>
    <scope>NUCLEOTIDE SEQUENCE [LARGE SCALE GENOMIC DNA]</scope>
    <source>
        <strain evidence="2">R1</strain>
        <tissue evidence="2">Leaf</tissue>
    </source>
</reference>
<dbReference type="PANTHER" id="PTHR33103">
    <property type="entry name" value="OS01G0153900 PROTEIN"/>
    <property type="match status" value="1"/>
</dbReference>
<dbReference type="AlphaFoldDB" id="A0AAQ3TJ37"/>
<evidence type="ECO:0000256" key="1">
    <source>
        <dbReference type="SAM" id="MobiDB-lite"/>
    </source>
</evidence>